<dbReference type="AlphaFoldDB" id="A0A8J3E4P5"/>
<dbReference type="EMBL" id="BMJQ01000010">
    <property type="protein sequence ID" value="GGF29007.1"/>
    <property type="molecule type" value="Genomic_DNA"/>
</dbReference>
<name>A0A8J3E4P5_9PROT</name>
<protein>
    <submittedName>
        <fullName evidence="1">Uncharacterized protein</fullName>
    </submittedName>
</protein>
<gene>
    <name evidence="1" type="ORF">GCM10011611_38870</name>
</gene>
<sequence length="77" mass="8339">MAAAFVGVSINTFEREVSEGGWPAGIPRGERGGKLTWDRRAIEMVADADLGIVSEGVDHYELARAKAAARRAQNVKR</sequence>
<accession>A0A8J3E4P5</accession>
<reference evidence="1" key="1">
    <citation type="journal article" date="2014" name="Int. J. Syst. Evol. Microbiol.">
        <title>Complete genome sequence of Corynebacterium casei LMG S-19264T (=DSM 44701T), isolated from a smear-ripened cheese.</title>
        <authorList>
            <consortium name="US DOE Joint Genome Institute (JGI-PGF)"/>
            <person name="Walter F."/>
            <person name="Albersmeier A."/>
            <person name="Kalinowski J."/>
            <person name="Ruckert C."/>
        </authorList>
    </citation>
    <scope>NUCLEOTIDE SEQUENCE</scope>
    <source>
        <strain evidence="1">CGMCC 1.15725</strain>
    </source>
</reference>
<reference evidence="1" key="2">
    <citation type="submission" date="2020-09" db="EMBL/GenBank/DDBJ databases">
        <authorList>
            <person name="Sun Q."/>
            <person name="Zhou Y."/>
        </authorList>
    </citation>
    <scope>NUCLEOTIDE SEQUENCE</scope>
    <source>
        <strain evidence="1">CGMCC 1.15725</strain>
    </source>
</reference>
<dbReference type="Proteomes" id="UP000646365">
    <property type="component" value="Unassembled WGS sequence"/>
</dbReference>
<evidence type="ECO:0000313" key="2">
    <source>
        <dbReference type="Proteomes" id="UP000646365"/>
    </source>
</evidence>
<proteinExistence type="predicted"/>
<organism evidence="1 2">
    <name type="scientific">Aliidongia dinghuensis</name>
    <dbReference type="NCBI Taxonomy" id="1867774"/>
    <lineage>
        <taxon>Bacteria</taxon>
        <taxon>Pseudomonadati</taxon>
        <taxon>Pseudomonadota</taxon>
        <taxon>Alphaproteobacteria</taxon>
        <taxon>Rhodospirillales</taxon>
        <taxon>Dongiaceae</taxon>
        <taxon>Aliidongia</taxon>
    </lineage>
</organism>
<evidence type="ECO:0000313" key="1">
    <source>
        <dbReference type="EMBL" id="GGF29007.1"/>
    </source>
</evidence>
<comment type="caution">
    <text evidence="1">The sequence shown here is derived from an EMBL/GenBank/DDBJ whole genome shotgun (WGS) entry which is preliminary data.</text>
</comment>
<keyword evidence="2" id="KW-1185">Reference proteome</keyword>